<evidence type="ECO:0000256" key="2">
    <source>
        <dbReference type="ARBA" id="ARBA00010269"/>
    </source>
</evidence>
<evidence type="ECO:0000256" key="1">
    <source>
        <dbReference type="ARBA" id="ARBA00004123"/>
    </source>
</evidence>
<evidence type="ECO:0000256" key="4">
    <source>
        <dbReference type="ARBA" id="ARBA00022723"/>
    </source>
</evidence>
<dbReference type="SUPFAM" id="SSF54928">
    <property type="entry name" value="RNA-binding domain, RBD"/>
    <property type="match status" value="1"/>
</dbReference>
<dbReference type="SMART" id="SM00360">
    <property type="entry name" value="RRM"/>
    <property type="match status" value="1"/>
</dbReference>
<feature type="compositionally biased region" description="Basic residues" evidence="11">
    <location>
        <begin position="119"/>
        <end position="131"/>
    </location>
</feature>
<evidence type="ECO:0000256" key="9">
    <source>
        <dbReference type="PROSITE-ProRule" id="PRU00047"/>
    </source>
</evidence>
<feature type="domain" description="RRM" evidence="12">
    <location>
        <begin position="2"/>
        <end position="73"/>
    </location>
</feature>
<keyword evidence="10" id="KW-0694">RNA-binding</keyword>
<dbReference type="InterPro" id="IPR036875">
    <property type="entry name" value="Znf_CCHC_sf"/>
</dbReference>
<dbReference type="InterPro" id="IPR000504">
    <property type="entry name" value="RRM_dom"/>
</dbReference>
<dbReference type="GO" id="GO:0005634">
    <property type="term" value="C:nucleus"/>
    <property type="evidence" value="ECO:0007669"/>
    <property type="project" value="UniProtKB-SubCell"/>
</dbReference>
<evidence type="ECO:0000256" key="8">
    <source>
        <dbReference type="ARBA" id="ARBA00023242"/>
    </source>
</evidence>
<keyword evidence="8" id="KW-0539">Nucleus</keyword>
<proteinExistence type="inferred from homology"/>
<dbReference type="GO" id="GO:0008270">
    <property type="term" value="F:zinc ion binding"/>
    <property type="evidence" value="ECO:0007669"/>
    <property type="project" value="UniProtKB-KW"/>
</dbReference>
<dbReference type="AlphaFoldDB" id="A0AAV9BFV6"/>
<dbReference type="GO" id="GO:0000398">
    <property type="term" value="P:mRNA splicing, via spliceosome"/>
    <property type="evidence" value="ECO:0007669"/>
    <property type="project" value="UniProtKB-ARBA"/>
</dbReference>
<dbReference type="InterPro" id="IPR035979">
    <property type="entry name" value="RBD_domain_sf"/>
</dbReference>
<evidence type="ECO:0000259" key="13">
    <source>
        <dbReference type="PROSITE" id="PS50158"/>
    </source>
</evidence>
<feature type="region of interest" description="Disordered" evidence="11">
    <location>
        <begin position="111"/>
        <end position="193"/>
    </location>
</feature>
<evidence type="ECO:0000256" key="6">
    <source>
        <dbReference type="ARBA" id="ARBA00022833"/>
    </source>
</evidence>
<name>A0AAV9BFV6_ACOGR</name>
<dbReference type="PROSITE" id="PS50102">
    <property type="entry name" value="RRM"/>
    <property type="match status" value="1"/>
</dbReference>
<keyword evidence="6" id="KW-0862">Zinc</keyword>
<comment type="caution">
    <text evidence="14">The sequence shown here is derived from an EMBL/GenBank/DDBJ whole genome shotgun (WGS) entry which is preliminary data.</text>
</comment>
<organism evidence="14 15">
    <name type="scientific">Acorus gramineus</name>
    <name type="common">Dwarf sweet flag</name>
    <dbReference type="NCBI Taxonomy" id="55184"/>
    <lineage>
        <taxon>Eukaryota</taxon>
        <taxon>Viridiplantae</taxon>
        <taxon>Streptophyta</taxon>
        <taxon>Embryophyta</taxon>
        <taxon>Tracheophyta</taxon>
        <taxon>Spermatophyta</taxon>
        <taxon>Magnoliopsida</taxon>
        <taxon>Liliopsida</taxon>
        <taxon>Acoraceae</taxon>
        <taxon>Acorus</taxon>
    </lineage>
</organism>
<dbReference type="SUPFAM" id="SSF57756">
    <property type="entry name" value="Retrovirus zinc finger-like domains"/>
    <property type="match status" value="1"/>
</dbReference>
<dbReference type="Gene3D" id="4.10.60.10">
    <property type="entry name" value="Zinc finger, CCHC-type"/>
    <property type="match status" value="1"/>
</dbReference>
<feature type="compositionally biased region" description="Gly residues" evidence="11">
    <location>
        <begin position="73"/>
        <end position="89"/>
    </location>
</feature>
<evidence type="ECO:0000256" key="10">
    <source>
        <dbReference type="PROSITE-ProRule" id="PRU00176"/>
    </source>
</evidence>
<evidence type="ECO:0000256" key="11">
    <source>
        <dbReference type="SAM" id="MobiDB-lite"/>
    </source>
</evidence>
<dbReference type="InterPro" id="IPR050907">
    <property type="entry name" value="SRSF"/>
</dbReference>
<keyword evidence="7" id="KW-0508">mRNA splicing</keyword>
<reference evidence="14" key="2">
    <citation type="submission" date="2023-06" db="EMBL/GenBank/DDBJ databases">
        <authorList>
            <person name="Ma L."/>
            <person name="Liu K.-W."/>
            <person name="Li Z."/>
            <person name="Hsiao Y.-Y."/>
            <person name="Qi Y."/>
            <person name="Fu T."/>
            <person name="Tang G."/>
            <person name="Zhang D."/>
            <person name="Sun W.-H."/>
            <person name="Liu D.-K."/>
            <person name="Li Y."/>
            <person name="Chen G.-Z."/>
            <person name="Liu X.-D."/>
            <person name="Liao X.-Y."/>
            <person name="Jiang Y.-T."/>
            <person name="Yu X."/>
            <person name="Hao Y."/>
            <person name="Huang J."/>
            <person name="Zhao X.-W."/>
            <person name="Ke S."/>
            <person name="Chen Y.-Y."/>
            <person name="Wu W.-L."/>
            <person name="Hsu J.-L."/>
            <person name="Lin Y.-F."/>
            <person name="Huang M.-D."/>
            <person name="Li C.-Y."/>
            <person name="Huang L."/>
            <person name="Wang Z.-W."/>
            <person name="Zhao X."/>
            <person name="Zhong W.-Y."/>
            <person name="Peng D.-H."/>
            <person name="Ahmad S."/>
            <person name="Lan S."/>
            <person name="Zhang J.-S."/>
            <person name="Tsai W.-C."/>
            <person name="Van De Peer Y."/>
            <person name="Liu Z.-J."/>
        </authorList>
    </citation>
    <scope>NUCLEOTIDE SEQUENCE</scope>
    <source>
        <strain evidence="14">SCP</strain>
        <tissue evidence="14">Leaves</tissue>
    </source>
</reference>
<reference evidence="14" key="1">
    <citation type="journal article" date="2023" name="Nat. Commun.">
        <title>Diploid and tetraploid genomes of Acorus and the evolution of monocots.</title>
        <authorList>
            <person name="Ma L."/>
            <person name="Liu K.W."/>
            <person name="Li Z."/>
            <person name="Hsiao Y.Y."/>
            <person name="Qi Y."/>
            <person name="Fu T."/>
            <person name="Tang G.D."/>
            <person name="Zhang D."/>
            <person name="Sun W.H."/>
            <person name="Liu D.K."/>
            <person name="Li Y."/>
            <person name="Chen G.Z."/>
            <person name="Liu X.D."/>
            <person name="Liao X.Y."/>
            <person name="Jiang Y.T."/>
            <person name="Yu X."/>
            <person name="Hao Y."/>
            <person name="Huang J."/>
            <person name="Zhao X.W."/>
            <person name="Ke S."/>
            <person name="Chen Y.Y."/>
            <person name="Wu W.L."/>
            <person name="Hsu J.L."/>
            <person name="Lin Y.F."/>
            <person name="Huang M.D."/>
            <person name="Li C.Y."/>
            <person name="Huang L."/>
            <person name="Wang Z.W."/>
            <person name="Zhao X."/>
            <person name="Zhong W.Y."/>
            <person name="Peng D.H."/>
            <person name="Ahmad S."/>
            <person name="Lan S."/>
            <person name="Zhang J.S."/>
            <person name="Tsai W.C."/>
            <person name="Van de Peer Y."/>
            <person name="Liu Z.J."/>
        </authorList>
    </citation>
    <scope>NUCLEOTIDE SEQUENCE</scope>
    <source>
        <strain evidence="14">SCP</strain>
    </source>
</reference>
<dbReference type="Gene3D" id="3.30.70.330">
    <property type="match status" value="1"/>
</dbReference>
<dbReference type="PANTHER" id="PTHR23147">
    <property type="entry name" value="SERINE/ARGININE RICH SPLICING FACTOR"/>
    <property type="match status" value="1"/>
</dbReference>
<dbReference type="GO" id="GO:0003723">
    <property type="term" value="F:RNA binding"/>
    <property type="evidence" value="ECO:0007669"/>
    <property type="project" value="UniProtKB-UniRule"/>
</dbReference>
<keyword evidence="4" id="KW-0479">Metal-binding</keyword>
<dbReference type="Proteomes" id="UP001179952">
    <property type="component" value="Unassembled WGS sequence"/>
</dbReference>
<dbReference type="FunFam" id="3.30.70.330:FF:000214">
    <property type="entry name" value="Serine/arginine-rich splicing factor 7"/>
    <property type="match status" value="1"/>
</dbReference>
<evidence type="ECO:0000256" key="3">
    <source>
        <dbReference type="ARBA" id="ARBA00022664"/>
    </source>
</evidence>
<comment type="subcellular location">
    <subcellularLocation>
        <location evidence="1">Nucleus</location>
    </subcellularLocation>
</comment>
<dbReference type="Pfam" id="PF00098">
    <property type="entry name" value="zf-CCHC"/>
    <property type="match status" value="1"/>
</dbReference>
<dbReference type="InterPro" id="IPR012677">
    <property type="entry name" value="Nucleotide-bd_a/b_plait_sf"/>
</dbReference>
<dbReference type="InterPro" id="IPR001878">
    <property type="entry name" value="Znf_CCHC"/>
</dbReference>
<feature type="compositionally biased region" description="Basic and acidic residues" evidence="11">
    <location>
        <begin position="184"/>
        <end position="193"/>
    </location>
</feature>
<keyword evidence="15" id="KW-1185">Reference proteome</keyword>
<dbReference type="PROSITE" id="PS50158">
    <property type="entry name" value="ZF_CCHC"/>
    <property type="match status" value="1"/>
</dbReference>
<dbReference type="EMBL" id="JAUJYN010000003">
    <property type="protein sequence ID" value="KAK1275181.1"/>
    <property type="molecule type" value="Genomic_DNA"/>
</dbReference>
<feature type="region of interest" description="Disordered" evidence="11">
    <location>
        <begin position="68"/>
        <end position="89"/>
    </location>
</feature>
<evidence type="ECO:0000313" key="14">
    <source>
        <dbReference type="EMBL" id="KAK1275181.1"/>
    </source>
</evidence>
<dbReference type="SMART" id="SM00343">
    <property type="entry name" value="ZnF_C2HC"/>
    <property type="match status" value="1"/>
</dbReference>
<evidence type="ECO:0000256" key="7">
    <source>
        <dbReference type="ARBA" id="ARBA00023187"/>
    </source>
</evidence>
<evidence type="ECO:0000313" key="15">
    <source>
        <dbReference type="Proteomes" id="UP001179952"/>
    </source>
</evidence>
<comment type="similarity">
    <text evidence="2">Belongs to the splicing factor SR family.</text>
</comment>
<dbReference type="CDD" id="cd12373">
    <property type="entry name" value="RRM_SRSF3_like"/>
    <property type="match status" value="1"/>
</dbReference>
<evidence type="ECO:0000259" key="12">
    <source>
        <dbReference type="PROSITE" id="PS50102"/>
    </source>
</evidence>
<evidence type="ECO:0000256" key="5">
    <source>
        <dbReference type="ARBA" id="ARBA00022771"/>
    </source>
</evidence>
<keyword evidence="5 9" id="KW-0863">Zinc-finger</keyword>
<protein>
    <submittedName>
        <fullName evidence="14">Serine/arginine-rich splicing factor RSZ21</fullName>
    </submittedName>
</protein>
<sequence length="193" mass="21885">MTRVYVGNLDPRVTERELEDEFRSYGVLRSVWVARKPPGYAFIDFDDRRDAEDAIRGLDGVHGWRVEMSHSSRGGGGGRGALRGRSGGGSDMKCYECGEPGHFARECRLRIGSGGLGSGRRRRSPSPRYRRSPSYGRRSYSPRDRSRSPIRRHSVSPPRGRSYSKSPLYTRGREDSPYTNGTNVDRDRRRSRS</sequence>
<accession>A0AAV9BFV6</accession>
<dbReference type="Pfam" id="PF00076">
    <property type="entry name" value="RRM_1"/>
    <property type="match status" value="1"/>
</dbReference>
<gene>
    <name evidence="14" type="ORF">QJS04_geneDACA003945</name>
</gene>
<keyword evidence="3" id="KW-0507">mRNA processing</keyword>
<feature type="domain" description="CCHC-type" evidence="13">
    <location>
        <begin position="93"/>
        <end position="108"/>
    </location>
</feature>